<dbReference type="AlphaFoldDB" id="A0A0G1CA56"/>
<name>A0A0G1CA56_9BACT</name>
<sequence>MPDKLLYYTQFGLRLEAMMKYIPRTAVLSALILFFGIIFLFLSYTKLRRDSVPPFSKTDLEETDLDKIRQQVEQINPFFIKNKGQAPEDILYYFQGNNGAVYFTKEKIVFQNKYPIASEESSTTTLLVREVVHQMRFEGQQDDVMISAEDKQEATLNYFVSGVDVTDIPTYGKIIFRNIYPHIDAVFFFADNKLKYDIVIHPNGNPEDIQLAFEGIDELTVDHTGKLLLKTDAETVVHEAPHTYQQDGGSNISVSASYVVNRDNTVSINFGQYDLSRDVIIDPTFSSLAASTFLGGSSSDVLNGLVSDVTGNIYITGYTWSFIFPTTTEAYDEVFNGVTDVFVSKFSSDLATLSASTFIGGADTDQAGAIALDSSGNVYITGYTVSTNFPTSTGVYGQSNSGGDEVFVA</sequence>
<organism evidence="3 4">
    <name type="scientific">Candidatus Magasanikbacteria bacterium GW2011_GWA2_42_32</name>
    <dbReference type="NCBI Taxonomy" id="1619039"/>
    <lineage>
        <taxon>Bacteria</taxon>
        <taxon>Candidatus Magasanikiibacteriota</taxon>
    </lineage>
</organism>
<accession>A0A0G1CA56</accession>
<dbReference type="InterPro" id="IPR010620">
    <property type="entry name" value="SBBP_repeat"/>
</dbReference>
<protein>
    <submittedName>
        <fullName evidence="3">Beta-propeller repeat-containing protein</fullName>
    </submittedName>
</protein>
<dbReference type="Pfam" id="PF25778">
    <property type="entry name" value="DUF7948"/>
    <property type="match status" value="1"/>
</dbReference>
<dbReference type="Pfam" id="PF06739">
    <property type="entry name" value="SBBP"/>
    <property type="match status" value="2"/>
</dbReference>
<proteinExistence type="predicted"/>
<dbReference type="PANTHER" id="PTHR35580">
    <property type="entry name" value="CELL SURFACE GLYCOPROTEIN (S-LAYER PROTEIN)-LIKE PROTEIN"/>
    <property type="match status" value="1"/>
</dbReference>
<dbReference type="InterPro" id="IPR057708">
    <property type="entry name" value="DUF7948"/>
</dbReference>
<evidence type="ECO:0000313" key="4">
    <source>
        <dbReference type="Proteomes" id="UP000034837"/>
    </source>
</evidence>
<evidence type="ECO:0000256" key="1">
    <source>
        <dbReference type="SAM" id="Phobius"/>
    </source>
</evidence>
<dbReference type="InterPro" id="IPR052918">
    <property type="entry name" value="Motility_Chemotaxis_Reg"/>
</dbReference>
<feature type="non-terminal residue" evidence="3">
    <location>
        <position position="409"/>
    </location>
</feature>
<dbReference type="PANTHER" id="PTHR35580:SF1">
    <property type="entry name" value="PHYTASE-LIKE DOMAIN-CONTAINING PROTEIN"/>
    <property type="match status" value="1"/>
</dbReference>
<reference evidence="3 4" key="1">
    <citation type="journal article" date="2015" name="Nature">
        <title>rRNA introns, odd ribosomes, and small enigmatic genomes across a large radiation of phyla.</title>
        <authorList>
            <person name="Brown C.T."/>
            <person name="Hug L.A."/>
            <person name="Thomas B.C."/>
            <person name="Sharon I."/>
            <person name="Castelle C.J."/>
            <person name="Singh A."/>
            <person name="Wilkins M.J."/>
            <person name="Williams K.H."/>
            <person name="Banfield J.F."/>
        </authorList>
    </citation>
    <scope>NUCLEOTIDE SEQUENCE [LARGE SCALE GENOMIC DNA]</scope>
</reference>
<dbReference type="Proteomes" id="UP000034837">
    <property type="component" value="Unassembled WGS sequence"/>
</dbReference>
<keyword evidence="1" id="KW-0812">Transmembrane</keyword>
<evidence type="ECO:0000259" key="2">
    <source>
        <dbReference type="Pfam" id="PF25778"/>
    </source>
</evidence>
<comment type="caution">
    <text evidence="3">The sequence shown here is derived from an EMBL/GenBank/DDBJ whole genome shotgun (WGS) entry which is preliminary data.</text>
</comment>
<keyword evidence="1" id="KW-0472">Membrane</keyword>
<feature type="domain" description="DUF7948" evidence="2">
    <location>
        <begin position="79"/>
        <end position="284"/>
    </location>
</feature>
<gene>
    <name evidence="3" type="ORF">UV20_C0025G0001</name>
</gene>
<evidence type="ECO:0000313" key="3">
    <source>
        <dbReference type="EMBL" id="KKS55571.1"/>
    </source>
</evidence>
<feature type="transmembrane region" description="Helical" evidence="1">
    <location>
        <begin position="21"/>
        <end position="44"/>
    </location>
</feature>
<dbReference type="EMBL" id="LCDO01000025">
    <property type="protein sequence ID" value="KKS55571.1"/>
    <property type="molecule type" value="Genomic_DNA"/>
</dbReference>
<keyword evidence="1" id="KW-1133">Transmembrane helix</keyword>